<evidence type="ECO:0008006" key="4">
    <source>
        <dbReference type="Google" id="ProtNLM"/>
    </source>
</evidence>
<keyword evidence="3" id="KW-1185">Reference proteome</keyword>
<gene>
    <name evidence="2" type="ORF">ACFOZ1_07650</name>
</gene>
<evidence type="ECO:0000313" key="2">
    <source>
        <dbReference type="EMBL" id="MFC4387687.1"/>
    </source>
</evidence>
<keyword evidence="1" id="KW-0812">Transmembrane</keyword>
<evidence type="ECO:0000313" key="3">
    <source>
        <dbReference type="Proteomes" id="UP001595880"/>
    </source>
</evidence>
<comment type="caution">
    <text evidence="2">The sequence shown here is derived from an EMBL/GenBank/DDBJ whole genome shotgun (WGS) entry which is preliminary data.</text>
</comment>
<organism evidence="2 3">
    <name type="scientific">Gracilibacillus marinus</name>
    <dbReference type="NCBI Taxonomy" id="630535"/>
    <lineage>
        <taxon>Bacteria</taxon>
        <taxon>Bacillati</taxon>
        <taxon>Bacillota</taxon>
        <taxon>Bacilli</taxon>
        <taxon>Bacillales</taxon>
        <taxon>Bacillaceae</taxon>
        <taxon>Gracilibacillus</taxon>
    </lineage>
</organism>
<keyword evidence="1" id="KW-0472">Membrane</keyword>
<dbReference type="RefSeq" id="WP_390197892.1">
    <property type="nucleotide sequence ID" value="NZ_JBHSDV010000001.1"/>
</dbReference>
<sequence length="72" mass="8449">MKQQINDQASILRDLVKKKNSQSEDMLQLPPRSSVHKKVQRKQRKKIQLVSILLFSFIMLIITLIVVAFQMQ</sequence>
<proteinExistence type="predicted"/>
<name>A0ABV8VUT1_9BACI</name>
<dbReference type="EMBL" id="JBHSDV010000001">
    <property type="protein sequence ID" value="MFC4387687.1"/>
    <property type="molecule type" value="Genomic_DNA"/>
</dbReference>
<accession>A0ABV8VUT1</accession>
<keyword evidence="1" id="KW-1133">Transmembrane helix</keyword>
<dbReference type="Proteomes" id="UP001595880">
    <property type="component" value="Unassembled WGS sequence"/>
</dbReference>
<evidence type="ECO:0000256" key="1">
    <source>
        <dbReference type="SAM" id="Phobius"/>
    </source>
</evidence>
<protein>
    <recommendedName>
        <fullName evidence="4">DUF4044 domain-containing protein</fullName>
    </recommendedName>
</protein>
<reference evidence="3" key="1">
    <citation type="journal article" date="2019" name="Int. J. Syst. Evol. Microbiol.">
        <title>The Global Catalogue of Microorganisms (GCM) 10K type strain sequencing project: providing services to taxonomists for standard genome sequencing and annotation.</title>
        <authorList>
            <consortium name="The Broad Institute Genomics Platform"/>
            <consortium name="The Broad Institute Genome Sequencing Center for Infectious Disease"/>
            <person name="Wu L."/>
            <person name="Ma J."/>
        </authorList>
    </citation>
    <scope>NUCLEOTIDE SEQUENCE [LARGE SCALE GENOMIC DNA]</scope>
    <source>
        <strain evidence="3">KACC 14058</strain>
    </source>
</reference>
<feature type="transmembrane region" description="Helical" evidence="1">
    <location>
        <begin position="47"/>
        <end position="69"/>
    </location>
</feature>